<dbReference type="RefSeq" id="WP_254010343.1">
    <property type="nucleotide sequence ID" value="NZ_JAMZMM010000017.1"/>
</dbReference>
<reference evidence="2" key="1">
    <citation type="submission" date="2022-06" db="EMBL/GenBank/DDBJ databases">
        <title>New cyanobacteria of genus Symplocastrum in benthos of Lake Baikal.</title>
        <authorList>
            <person name="Sorokovikova E."/>
            <person name="Tikhonova I."/>
            <person name="Krasnopeev A."/>
            <person name="Evseev P."/>
            <person name="Gladkikh A."/>
            <person name="Belykh O."/>
        </authorList>
    </citation>
    <scope>NUCLEOTIDE SEQUENCE</scope>
    <source>
        <strain evidence="2">BBK-W-15</strain>
    </source>
</reference>
<evidence type="ECO:0000313" key="3">
    <source>
        <dbReference type="Proteomes" id="UP001204953"/>
    </source>
</evidence>
<dbReference type="InterPro" id="IPR021481">
    <property type="entry name" value="DUF3134"/>
</dbReference>
<protein>
    <submittedName>
        <fullName evidence="2">DUF3134 domain-containing protein</fullName>
    </submittedName>
</protein>
<evidence type="ECO:0000256" key="1">
    <source>
        <dbReference type="SAM" id="MobiDB-lite"/>
    </source>
</evidence>
<gene>
    <name evidence="2" type="ORF">NJ959_03435</name>
</gene>
<name>A0AAE3GP76_9CYAN</name>
<dbReference type="EMBL" id="JAMZMM010000017">
    <property type="protein sequence ID" value="MCP2727527.1"/>
    <property type="molecule type" value="Genomic_DNA"/>
</dbReference>
<comment type="caution">
    <text evidence="2">The sequence shown here is derived from an EMBL/GenBank/DDBJ whole genome shotgun (WGS) entry which is preliminary data.</text>
</comment>
<dbReference type="AlphaFoldDB" id="A0AAE3GP76"/>
<evidence type="ECO:0000313" key="2">
    <source>
        <dbReference type="EMBL" id="MCP2727527.1"/>
    </source>
</evidence>
<dbReference type="Pfam" id="PF11332">
    <property type="entry name" value="DUF3134"/>
    <property type="match status" value="1"/>
</dbReference>
<keyword evidence="3" id="KW-1185">Reference proteome</keyword>
<feature type="region of interest" description="Disordered" evidence="1">
    <location>
        <begin position="53"/>
        <end position="77"/>
    </location>
</feature>
<dbReference type="Proteomes" id="UP001204953">
    <property type="component" value="Unassembled WGS sequence"/>
</dbReference>
<sequence length="77" mass="8837">MYNPSLREEPREQLAQVIPLQQETSLLNWLEASGRLIPRDNAEVEFPNAEEEISELMGADDTDYDDDDDEEPIEDDA</sequence>
<accession>A0AAE3GP76</accession>
<organism evidence="2 3">
    <name type="scientific">Limnofasciculus baicalensis BBK-W-15</name>
    <dbReference type="NCBI Taxonomy" id="2699891"/>
    <lineage>
        <taxon>Bacteria</taxon>
        <taxon>Bacillati</taxon>
        <taxon>Cyanobacteriota</taxon>
        <taxon>Cyanophyceae</taxon>
        <taxon>Coleofasciculales</taxon>
        <taxon>Coleofasciculaceae</taxon>
        <taxon>Limnofasciculus</taxon>
        <taxon>Limnofasciculus baicalensis</taxon>
    </lineage>
</organism>
<proteinExistence type="predicted"/>